<dbReference type="InterPro" id="IPR029058">
    <property type="entry name" value="AB_hydrolase_fold"/>
</dbReference>
<keyword evidence="3" id="KW-0645">Protease</keyword>
<evidence type="ECO:0000313" key="6">
    <source>
        <dbReference type="EMBL" id="KAK2953782.1"/>
    </source>
</evidence>
<keyword evidence="2 6" id="KW-0378">Hydrolase</keyword>
<sequence>MMLISIVVTSLLSADVLLTAEMNTQLYKIRNTKTSPDGTMYAFITRKWSLDTNTAENVFHVREVSTGNELGSFKDDTNGFTDYAWAPDSKAVIFTSPSSKQQEIKLLTIPEFVSTSLLQVQVPISNLKWSQNGQAIAFTAYVYPGMTIEETADYDKLRQNYKSDALAYDRLPVYSWDRYNDGKYSHVFSSRVEIKDVEGKRSYTLAQPIDHMFTVSGHCPFHPQGGSSDFDLSPDGKFVAYIIQYGTSMAHSVRNHVYITPTTVNEEFRGRVDLNDGETGKKYNPKFSPDGRYLAYLSTLSDIDESEEGKIVVIDILTKLKKPVQHQFEYQIGELVWASDKQSIFSTTTIKAVQYVYKFPLDSAEAPSQVFSRGVSSFSFVDDKSAIVTASSFTSPPALFLSTLDSAVYEPRFPDNDATLATLTTPLKAPELITFKGALDEDVDMWYFEPLVTTGAPLVMWIHGGPESCFSDSWSDRWNPQVFAQQGFALALPQFHGSTSYGKKFREAIVKNWATHPVTDVLAARKAILAKYNYLSEKKTAAMGGSFGGYTVNILAGQDTQERNPFVALVCHDGTYDQAMHYMESDQLYFGEREFGARSWDDRTLFDKYSPSHQPGAGKWHVPQLIFQGDKDYRVARGQGIGMFTVLQRVGCPSRLVYFPSENHWVVKPGNSIEWHKQAIEWLKKYTANEEVEKTLAKKRELLA</sequence>
<name>A0ABQ9XN04_9EUKA</name>
<keyword evidence="3" id="KW-0720">Serine protease</keyword>
<dbReference type="GO" id="GO:0016787">
    <property type="term" value="F:hydrolase activity"/>
    <property type="evidence" value="ECO:0007669"/>
    <property type="project" value="UniProtKB-KW"/>
</dbReference>
<evidence type="ECO:0000256" key="4">
    <source>
        <dbReference type="SAM" id="SignalP"/>
    </source>
</evidence>
<dbReference type="Gene3D" id="3.40.50.1820">
    <property type="entry name" value="alpha/beta hydrolase"/>
    <property type="match status" value="1"/>
</dbReference>
<comment type="caution">
    <text evidence="6">The sequence shown here is derived from an EMBL/GenBank/DDBJ whole genome shotgun (WGS) entry which is preliminary data.</text>
</comment>
<proteinExistence type="predicted"/>
<feature type="domain" description="Peptidase S9 prolyl oligopeptidase catalytic" evidence="5">
    <location>
        <begin position="474"/>
        <end position="688"/>
    </location>
</feature>
<organism evidence="6 7">
    <name type="scientific">Blattamonas nauphoetae</name>
    <dbReference type="NCBI Taxonomy" id="2049346"/>
    <lineage>
        <taxon>Eukaryota</taxon>
        <taxon>Metamonada</taxon>
        <taxon>Preaxostyla</taxon>
        <taxon>Oxymonadida</taxon>
        <taxon>Blattamonas</taxon>
    </lineage>
</organism>
<dbReference type="SUPFAM" id="SSF82171">
    <property type="entry name" value="DPP6 N-terminal domain-like"/>
    <property type="match status" value="1"/>
</dbReference>
<dbReference type="Gene3D" id="2.120.10.30">
    <property type="entry name" value="TolB, C-terminal domain"/>
    <property type="match status" value="2"/>
</dbReference>
<feature type="signal peptide" evidence="4">
    <location>
        <begin position="1"/>
        <end position="19"/>
    </location>
</feature>
<dbReference type="EC" id="3.4.14.-" evidence="6"/>
<evidence type="ECO:0000256" key="1">
    <source>
        <dbReference type="ARBA" id="ARBA00022729"/>
    </source>
</evidence>
<dbReference type="EMBL" id="JARBJD010000087">
    <property type="protein sequence ID" value="KAK2953782.1"/>
    <property type="molecule type" value="Genomic_DNA"/>
</dbReference>
<dbReference type="Pfam" id="PF07676">
    <property type="entry name" value="PD40"/>
    <property type="match status" value="1"/>
</dbReference>
<evidence type="ECO:0000313" key="7">
    <source>
        <dbReference type="Proteomes" id="UP001281761"/>
    </source>
</evidence>
<feature type="chain" id="PRO_5046693769" evidence="4">
    <location>
        <begin position="20"/>
        <end position="704"/>
    </location>
</feature>
<keyword evidence="7" id="KW-1185">Reference proteome</keyword>
<dbReference type="InterPro" id="IPR011042">
    <property type="entry name" value="6-blade_b-propeller_TolB-like"/>
</dbReference>
<dbReference type="InterPro" id="IPR011659">
    <property type="entry name" value="WD40"/>
</dbReference>
<dbReference type="PANTHER" id="PTHR42776:SF13">
    <property type="entry name" value="DIPEPTIDYL-PEPTIDASE 5"/>
    <property type="match status" value="1"/>
</dbReference>
<dbReference type="SUPFAM" id="SSF53474">
    <property type="entry name" value="alpha/beta-Hydrolases"/>
    <property type="match status" value="1"/>
</dbReference>
<dbReference type="Pfam" id="PF00326">
    <property type="entry name" value="Peptidase_S9"/>
    <property type="match status" value="1"/>
</dbReference>
<keyword evidence="1 4" id="KW-0732">Signal</keyword>
<dbReference type="PANTHER" id="PTHR42776">
    <property type="entry name" value="SERINE PEPTIDASE S9 FAMILY MEMBER"/>
    <property type="match status" value="1"/>
</dbReference>
<dbReference type="Proteomes" id="UP001281761">
    <property type="component" value="Unassembled WGS sequence"/>
</dbReference>
<gene>
    <name evidence="6" type="ORF">BLNAU_11339</name>
</gene>
<evidence type="ECO:0000256" key="3">
    <source>
        <dbReference type="ARBA" id="ARBA00022825"/>
    </source>
</evidence>
<evidence type="ECO:0000256" key="2">
    <source>
        <dbReference type="ARBA" id="ARBA00022801"/>
    </source>
</evidence>
<reference evidence="6 7" key="1">
    <citation type="journal article" date="2022" name="bioRxiv">
        <title>Genomics of Preaxostyla Flagellates Illuminates Evolutionary Transitions and the Path Towards Mitochondrial Loss.</title>
        <authorList>
            <person name="Novak L.V.F."/>
            <person name="Treitli S.C."/>
            <person name="Pyrih J."/>
            <person name="Halakuc P."/>
            <person name="Pipaliya S.V."/>
            <person name="Vacek V."/>
            <person name="Brzon O."/>
            <person name="Soukal P."/>
            <person name="Eme L."/>
            <person name="Dacks J.B."/>
            <person name="Karnkowska A."/>
            <person name="Elias M."/>
            <person name="Hampl V."/>
        </authorList>
    </citation>
    <scope>NUCLEOTIDE SEQUENCE [LARGE SCALE GENOMIC DNA]</scope>
    <source>
        <strain evidence="6">NAU3</strain>
        <tissue evidence="6">Gut</tissue>
    </source>
</reference>
<protein>
    <submittedName>
        <fullName evidence="6">Dipeptidyl-peptidase</fullName>
        <ecNumber evidence="6">3.4.14.-</ecNumber>
    </submittedName>
</protein>
<evidence type="ECO:0000259" key="5">
    <source>
        <dbReference type="Pfam" id="PF00326"/>
    </source>
</evidence>
<accession>A0ABQ9XN04</accession>
<dbReference type="InterPro" id="IPR001375">
    <property type="entry name" value="Peptidase_S9_cat"/>
</dbReference>